<feature type="non-terminal residue" evidence="2">
    <location>
        <position position="1"/>
    </location>
</feature>
<name>A0ABN7WT73_GIGMA</name>
<keyword evidence="1" id="KW-0812">Transmembrane</keyword>
<keyword evidence="1" id="KW-1133">Transmembrane helix</keyword>
<feature type="transmembrane region" description="Helical" evidence="1">
    <location>
        <begin position="36"/>
        <end position="57"/>
    </location>
</feature>
<accession>A0ABN7WT73</accession>
<reference evidence="2 3" key="1">
    <citation type="submission" date="2021-06" db="EMBL/GenBank/DDBJ databases">
        <authorList>
            <person name="Kallberg Y."/>
            <person name="Tangrot J."/>
            <person name="Rosling A."/>
        </authorList>
    </citation>
    <scope>NUCLEOTIDE SEQUENCE [LARGE SCALE GENOMIC DNA]</scope>
    <source>
        <strain evidence="2 3">120-4 pot B 10/14</strain>
    </source>
</reference>
<proteinExistence type="predicted"/>
<gene>
    <name evidence="2" type="ORF">GMARGA_LOCUS34129</name>
</gene>
<keyword evidence="3" id="KW-1185">Reference proteome</keyword>
<evidence type="ECO:0000313" key="2">
    <source>
        <dbReference type="EMBL" id="CAG8838751.1"/>
    </source>
</evidence>
<comment type="caution">
    <text evidence="2">The sequence shown here is derived from an EMBL/GenBank/DDBJ whole genome shotgun (WGS) entry which is preliminary data.</text>
</comment>
<dbReference type="EMBL" id="CAJVQB010058857">
    <property type="protein sequence ID" value="CAG8838751.1"/>
    <property type="molecule type" value="Genomic_DNA"/>
</dbReference>
<dbReference type="Proteomes" id="UP000789901">
    <property type="component" value="Unassembled WGS sequence"/>
</dbReference>
<organism evidence="2 3">
    <name type="scientific">Gigaspora margarita</name>
    <dbReference type="NCBI Taxonomy" id="4874"/>
    <lineage>
        <taxon>Eukaryota</taxon>
        <taxon>Fungi</taxon>
        <taxon>Fungi incertae sedis</taxon>
        <taxon>Mucoromycota</taxon>
        <taxon>Glomeromycotina</taxon>
        <taxon>Glomeromycetes</taxon>
        <taxon>Diversisporales</taxon>
        <taxon>Gigasporaceae</taxon>
        <taxon>Gigaspora</taxon>
    </lineage>
</organism>
<protein>
    <submittedName>
        <fullName evidence="2">36963_t:CDS:1</fullName>
    </submittedName>
</protein>
<evidence type="ECO:0000256" key="1">
    <source>
        <dbReference type="SAM" id="Phobius"/>
    </source>
</evidence>
<sequence length="73" mass="8184">PKREQLLYKKELWSCISNFLTETIESFKDKQGKAHVIIVLGYIGVFAFNNATSHIVLLKSAFVASIMKLGPEA</sequence>
<evidence type="ECO:0000313" key="3">
    <source>
        <dbReference type="Proteomes" id="UP000789901"/>
    </source>
</evidence>
<keyword evidence="1" id="KW-0472">Membrane</keyword>